<keyword evidence="2" id="KW-1185">Reference proteome</keyword>
<protein>
    <submittedName>
        <fullName evidence="1">Uncharacterized protein</fullName>
    </submittedName>
</protein>
<dbReference type="Proteomes" id="UP000724584">
    <property type="component" value="Unassembled WGS sequence"/>
</dbReference>
<reference evidence="1 2" key="1">
    <citation type="journal article" date="2021" name="Nat. Commun.">
        <title>Genetic determinants of endophytism in the Arabidopsis root mycobiome.</title>
        <authorList>
            <person name="Mesny F."/>
            <person name="Miyauchi S."/>
            <person name="Thiergart T."/>
            <person name="Pickel B."/>
            <person name="Atanasova L."/>
            <person name="Karlsson M."/>
            <person name="Huettel B."/>
            <person name="Barry K.W."/>
            <person name="Haridas S."/>
            <person name="Chen C."/>
            <person name="Bauer D."/>
            <person name="Andreopoulos W."/>
            <person name="Pangilinan J."/>
            <person name="LaButti K."/>
            <person name="Riley R."/>
            <person name="Lipzen A."/>
            <person name="Clum A."/>
            <person name="Drula E."/>
            <person name="Henrissat B."/>
            <person name="Kohler A."/>
            <person name="Grigoriev I.V."/>
            <person name="Martin F.M."/>
            <person name="Hacquard S."/>
        </authorList>
    </citation>
    <scope>NUCLEOTIDE SEQUENCE [LARGE SCALE GENOMIC DNA]</scope>
    <source>
        <strain evidence="1 2">MPI-SDFR-AT-0079</strain>
    </source>
</reference>
<organism evidence="1 2">
    <name type="scientific">Chaetomium tenue</name>
    <dbReference type="NCBI Taxonomy" id="1854479"/>
    <lineage>
        <taxon>Eukaryota</taxon>
        <taxon>Fungi</taxon>
        <taxon>Dikarya</taxon>
        <taxon>Ascomycota</taxon>
        <taxon>Pezizomycotina</taxon>
        <taxon>Sordariomycetes</taxon>
        <taxon>Sordariomycetidae</taxon>
        <taxon>Sordariales</taxon>
        <taxon>Chaetomiaceae</taxon>
        <taxon>Chaetomium</taxon>
    </lineage>
</organism>
<evidence type="ECO:0000313" key="2">
    <source>
        <dbReference type="Proteomes" id="UP000724584"/>
    </source>
</evidence>
<proteinExistence type="predicted"/>
<accession>A0ACB7P369</accession>
<dbReference type="EMBL" id="JAGIZQ010000006">
    <property type="protein sequence ID" value="KAH6623735.1"/>
    <property type="molecule type" value="Genomic_DNA"/>
</dbReference>
<gene>
    <name evidence="1" type="ORF">F5144DRAFT_370614</name>
</gene>
<sequence length="127" mass="13504">MLVPAPKLGVQMSVSCCSLVLASAAARFSGMCVLIFHFNTAPSCLVGPAIVCASESKCDRAPFGKDGHSSKLTVSCLCREILVVVGRAGTLGKIPIRDERALPEWESGTGKKTPRWGRQLPTYRAAL</sequence>
<evidence type="ECO:0000313" key="1">
    <source>
        <dbReference type="EMBL" id="KAH6623735.1"/>
    </source>
</evidence>
<name>A0ACB7P369_9PEZI</name>
<comment type="caution">
    <text evidence="1">The sequence shown here is derived from an EMBL/GenBank/DDBJ whole genome shotgun (WGS) entry which is preliminary data.</text>
</comment>